<dbReference type="Proteomes" id="UP001066276">
    <property type="component" value="Chromosome 6"/>
</dbReference>
<proteinExistence type="predicted"/>
<comment type="caution">
    <text evidence="1">The sequence shown here is derived from an EMBL/GenBank/DDBJ whole genome shotgun (WGS) entry which is preliminary data.</text>
</comment>
<dbReference type="EMBL" id="JANPWB010000010">
    <property type="protein sequence ID" value="KAJ1144099.1"/>
    <property type="molecule type" value="Genomic_DNA"/>
</dbReference>
<evidence type="ECO:0000313" key="1">
    <source>
        <dbReference type="EMBL" id="KAJ1144099.1"/>
    </source>
</evidence>
<keyword evidence="2" id="KW-1185">Reference proteome</keyword>
<accession>A0AAV7QWB3</accession>
<dbReference type="AlphaFoldDB" id="A0AAV7QWB3"/>
<name>A0AAV7QWB3_PLEWA</name>
<reference evidence="1" key="1">
    <citation type="journal article" date="2022" name="bioRxiv">
        <title>Sequencing and chromosome-scale assembly of the giantPleurodeles waltlgenome.</title>
        <authorList>
            <person name="Brown T."/>
            <person name="Elewa A."/>
            <person name="Iarovenko S."/>
            <person name="Subramanian E."/>
            <person name="Araus A.J."/>
            <person name="Petzold A."/>
            <person name="Susuki M."/>
            <person name="Suzuki K.-i.T."/>
            <person name="Hayashi T."/>
            <person name="Toyoda A."/>
            <person name="Oliveira C."/>
            <person name="Osipova E."/>
            <person name="Leigh N.D."/>
            <person name="Simon A."/>
            <person name="Yun M.H."/>
        </authorList>
    </citation>
    <scope>NUCLEOTIDE SEQUENCE</scope>
    <source>
        <strain evidence="1">20211129_DDA</strain>
        <tissue evidence="1">Liver</tissue>
    </source>
</reference>
<evidence type="ECO:0000313" key="2">
    <source>
        <dbReference type="Proteomes" id="UP001066276"/>
    </source>
</evidence>
<organism evidence="1 2">
    <name type="scientific">Pleurodeles waltl</name>
    <name type="common">Iberian ribbed newt</name>
    <dbReference type="NCBI Taxonomy" id="8319"/>
    <lineage>
        <taxon>Eukaryota</taxon>
        <taxon>Metazoa</taxon>
        <taxon>Chordata</taxon>
        <taxon>Craniata</taxon>
        <taxon>Vertebrata</taxon>
        <taxon>Euteleostomi</taxon>
        <taxon>Amphibia</taxon>
        <taxon>Batrachia</taxon>
        <taxon>Caudata</taxon>
        <taxon>Salamandroidea</taxon>
        <taxon>Salamandridae</taxon>
        <taxon>Pleurodelinae</taxon>
        <taxon>Pleurodeles</taxon>
    </lineage>
</organism>
<protein>
    <submittedName>
        <fullName evidence="1">Uncharacterized protein</fullName>
    </submittedName>
</protein>
<sequence length="120" mass="11899">MYLEQVGLYSMEAEPHSILQQLRLPIGGRASDGGGATSGVSRVQDVTCRLERLPTGDAADVSQRCIGWARGSADGGAGGGGCSGDAAGAGRGASVCCGGGRHHTISGSLGWLILGEDAAA</sequence>
<gene>
    <name evidence="1" type="ORF">NDU88_010401</name>
</gene>